<organism evidence="6 7">
    <name type="scientific">Callithrix jacchus</name>
    <name type="common">White-tufted-ear marmoset</name>
    <name type="synonym">Simia Jacchus</name>
    <dbReference type="NCBI Taxonomy" id="9483"/>
    <lineage>
        <taxon>Eukaryota</taxon>
        <taxon>Metazoa</taxon>
        <taxon>Chordata</taxon>
        <taxon>Craniata</taxon>
        <taxon>Vertebrata</taxon>
        <taxon>Euteleostomi</taxon>
        <taxon>Mammalia</taxon>
        <taxon>Eutheria</taxon>
        <taxon>Euarchontoglires</taxon>
        <taxon>Primates</taxon>
        <taxon>Haplorrhini</taxon>
        <taxon>Platyrrhini</taxon>
        <taxon>Cebidae</taxon>
        <taxon>Callitrichinae</taxon>
        <taxon>Callithrix</taxon>
        <taxon>Callithrix</taxon>
    </lineage>
</organism>
<dbReference type="Pfam" id="PF03823">
    <property type="entry name" value="Neurokinin_B"/>
    <property type="match status" value="1"/>
</dbReference>
<keyword evidence="2" id="KW-0964">Secreted</keyword>
<dbReference type="PANTHER" id="PTHR15536:SF1">
    <property type="entry name" value="TACHYKININ-3"/>
    <property type="match status" value="1"/>
</dbReference>
<keyword evidence="7" id="KW-1185">Reference proteome</keyword>
<evidence type="ECO:0000256" key="4">
    <source>
        <dbReference type="ARBA" id="ARBA00022729"/>
    </source>
</evidence>
<comment type="subcellular location">
    <subcellularLocation>
        <location evidence="1">Secreted</location>
    </subcellularLocation>
</comment>
<sequence length="177" mass="19152">MSDVGGGKLSPRAVTPSQRYFPSSLQTRAWTTELGAGEAGSNQAAGNECLLCLHPGYILLFSPLPESCPFALPGTMRITLLFTAILAFSLAQSFGAICNESQKEVASRGGHNKKNMNLYQLVQRLYEIHSFSLEELLVALSQAILGRRLPSGERGVRGRILRLKGLVDPFSWEGDGG</sequence>
<dbReference type="GO" id="GO:0007217">
    <property type="term" value="P:tachykinin receptor signaling pathway"/>
    <property type="evidence" value="ECO:0007669"/>
    <property type="project" value="InterPro"/>
</dbReference>
<proteinExistence type="predicted"/>
<dbReference type="PRINTS" id="PR01828">
    <property type="entry name" value="NEUROKININB"/>
</dbReference>
<keyword evidence="3" id="KW-0165">Cleavage on pair of basic residues</keyword>
<dbReference type="GO" id="GO:0005576">
    <property type="term" value="C:extracellular region"/>
    <property type="evidence" value="ECO:0007669"/>
    <property type="project" value="UniProtKB-SubCell"/>
</dbReference>
<evidence type="ECO:0000313" key="6">
    <source>
        <dbReference type="Ensembl" id="ENSCJAP00000085712.1"/>
    </source>
</evidence>
<reference evidence="6" key="3">
    <citation type="submission" date="2025-09" db="UniProtKB">
        <authorList>
            <consortium name="Ensembl"/>
        </authorList>
    </citation>
    <scope>IDENTIFICATION</scope>
</reference>
<evidence type="ECO:0000256" key="2">
    <source>
        <dbReference type="ARBA" id="ARBA00022525"/>
    </source>
</evidence>
<dbReference type="PANTHER" id="PTHR15536">
    <property type="entry name" value="TACHYKININ-3"/>
    <property type="match status" value="1"/>
</dbReference>
<evidence type="ECO:0000256" key="1">
    <source>
        <dbReference type="ARBA" id="ARBA00004613"/>
    </source>
</evidence>
<dbReference type="Proteomes" id="UP000008225">
    <property type="component" value="Chromosome 9"/>
</dbReference>
<dbReference type="GO" id="GO:0045777">
    <property type="term" value="P:positive regulation of blood pressure"/>
    <property type="evidence" value="ECO:0007669"/>
    <property type="project" value="TreeGrafter"/>
</dbReference>
<accession>A0A8I3W8N4</accession>
<dbReference type="Ensembl" id="ENSCJAT00000134274.1">
    <property type="protein sequence ID" value="ENSCJAP00000085712.1"/>
    <property type="gene ID" value="ENSCJAG00000078826.1"/>
</dbReference>
<name>A0A8I3W8N4_CALJA</name>
<dbReference type="AlphaFoldDB" id="A0A8I3W8N4"/>
<keyword evidence="4" id="KW-0732">Signal</keyword>
<reference evidence="6 7" key="1">
    <citation type="submission" date="2009-03" db="EMBL/GenBank/DDBJ databases">
        <authorList>
            <person name="Warren W."/>
            <person name="Ye L."/>
            <person name="Minx P."/>
            <person name="Worley K."/>
            <person name="Gibbs R."/>
            <person name="Wilson R.K."/>
        </authorList>
    </citation>
    <scope>NUCLEOTIDE SEQUENCE [LARGE SCALE GENOMIC DNA]</scope>
</reference>
<evidence type="ECO:0000313" key="7">
    <source>
        <dbReference type="Proteomes" id="UP000008225"/>
    </source>
</evidence>
<protein>
    <submittedName>
        <fullName evidence="6">Tachykinin 3</fullName>
    </submittedName>
</protein>
<dbReference type="GO" id="GO:0007218">
    <property type="term" value="P:neuropeptide signaling pathway"/>
    <property type="evidence" value="ECO:0007669"/>
    <property type="project" value="UniProtKB-KW"/>
</dbReference>
<dbReference type="InterPro" id="IPR003635">
    <property type="entry name" value="Neurokinin-B/TAC3"/>
</dbReference>
<gene>
    <name evidence="6" type="primary">TAC3</name>
</gene>
<reference evidence="6" key="2">
    <citation type="submission" date="2025-08" db="UniProtKB">
        <authorList>
            <consortium name="Ensembl"/>
        </authorList>
    </citation>
    <scope>IDENTIFICATION</scope>
</reference>
<keyword evidence="5" id="KW-0527">Neuropeptide</keyword>
<evidence type="ECO:0000256" key="5">
    <source>
        <dbReference type="ARBA" id="ARBA00023320"/>
    </source>
</evidence>
<evidence type="ECO:0000256" key="3">
    <source>
        <dbReference type="ARBA" id="ARBA00022685"/>
    </source>
</evidence>